<evidence type="ECO:0000256" key="2">
    <source>
        <dbReference type="ARBA" id="ARBA00022694"/>
    </source>
</evidence>
<reference evidence="6" key="1">
    <citation type="submission" date="2021-01" db="EMBL/GenBank/DDBJ databases">
        <authorList>
            <person name="Corre E."/>
            <person name="Pelletier E."/>
            <person name="Niang G."/>
            <person name="Scheremetjew M."/>
            <person name="Finn R."/>
            <person name="Kale V."/>
            <person name="Holt S."/>
            <person name="Cochrane G."/>
            <person name="Meng A."/>
            <person name="Brown T."/>
            <person name="Cohen L."/>
        </authorList>
    </citation>
    <scope>NUCLEOTIDE SEQUENCE</scope>
    <source>
        <strain evidence="6">CCMP645</strain>
    </source>
</reference>
<dbReference type="GO" id="GO:0160147">
    <property type="term" value="F:tRNA pseudouridine(38-40) synthase activity"/>
    <property type="evidence" value="ECO:0007669"/>
    <property type="project" value="UniProtKB-EC"/>
</dbReference>
<keyword evidence="2 4" id="KW-0819">tRNA processing</keyword>
<dbReference type="InterPro" id="IPR020095">
    <property type="entry name" value="PsdUridine_synth_TruA_C"/>
</dbReference>
<comment type="similarity">
    <text evidence="1 4">Belongs to the tRNA pseudouridine synthase TruA family.</text>
</comment>
<evidence type="ECO:0000256" key="3">
    <source>
        <dbReference type="ARBA" id="ARBA00023235"/>
    </source>
</evidence>
<dbReference type="InterPro" id="IPR020094">
    <property type="entry name" value="TruA/RsuA/RluB/E/F_N"/>
</dbReference>
<sequence>MQSATVLKSSAVSSAACEAAAAKAQLLLERRNVLASVRSSALRFVCAVAYDGTDFCGWQTQLNGQGVQDVLEARLRQIVGEVTPIAASGRTDAGVHAKRQVFHFSIPETSPSESASGSMKFRGPVFDALAAPSPSATTVAAALRLCLFGKPKNCGLPSTVQVLDVQPAPPLFHAREHCSAKRYVYTVQEGLGDPFSTRFVWALGRGKQLDLAAMRQAAEMLTGVHDFSSFAYISKKDPRERVKHMHSLEVERHSGAAVCGGGPFGASHGGSLVTITAVCDRFLQHMMRMISGALVQVGLGQMPVSRIAELLESPSAIRDGNRLQPYRAPASGLCLDCCFFSLDPCAAAQAESTRVQSQEMSTSAETITETIAEPASPQSPSSSEAEAVAVLSLSNGRVERSTKPIGIPWP</sequence>
<dbReference type="PANTHER" id="PTHR11142:SF0">
    <property type="entry name" value="TRNA PSEUDOURIDINE SYNTHASE-LIKE 1"/>
    <property type="match status" value="1"/>
</dbReference>
<feature type="domain" description="Pseudouridine synthase I TruA alpha/beta" evidence="5">
    <location>
        <begin position="217"/>
        <end position="340"/>
    </location>
</feature>
<dbReference type="Gene3D" id="3.30.70.580">
    <property type="entry name" value="Pseudouridine synthase I, catalytic domain, N-terminal subdomain"/>
    <property type="match status" value="1"/>
</dbReference>
<keyword evidence="3 4" id="KW-0413">Isomerase</keyword>
<evidence type="ECO:0000313" key="6">
    <source>
        <dbReference type="EMBL" id="CAE0761253.1"/>
    </source>
</evidence>
<dbReference type="SUPFAM" id="SSF55120">
    <property type="entry name" value="Pseudouridine synthase"/>
    <property type="match status" value="1"/>
</dbReference>
<dbReference type="PANTHER" id="PTHR11142">
    <property type="entry name" value="PSEUDOURIDYLATE SYNTHASE"/>
    <property type="match status" value="1"/>
</dbReference>
<dbReference type="InterPro" id="IPR020103">
    <property type="entry name" value="PsdUridine_synth_cat_dom_sf"/>
</dbReference>
<name>A0A7S4BC56_CHRCT</name>
<dbReference type="InterPro" id="IPR020097">
    <property type="entry name" value="PsdUridine_synth_TruA_a/b_dom"/>
</dbReference>
<protein>
    <recommendedName>
        <fullName evidence="4">tRNA pseudouridine synthase</fullName>
        <ecNumber evidence="4">5.4.99.12</ecNumber>
    </recommendedName>
</protein>
<comment type="catalytic activity">
    <reaction evidence="4">
        <text>uridine(38/39/40) in tRNA = pseudouridine(38/39/40) in tRNA</text>
        <dbReference type="Rhea" id="RHEA:22376"/>
        <dbReference type="Rhea" id="RHEA-COMP:10085"/>
        <dbReference type="Rhea" id="RHEA-COMP:10087"/>
        <dbReference type="ChEBI" id="CHEBI:65314"/>
        <dbReference type="ChEBI" id="CHEBI:65315"/>
        <dbReference type="EC" id="5.4.99.12"/>
    </reaction>
</comment>
<dbReference type="GO" id="GO:0031119">
    <property type="term" value="P:tRNA pseudouridine synthesis"/>
    <property type="evidence" value="ECO:0007669"/>
    <property type="project" value="TreeGrafter"/>
</dbReference>
<dbReference type="AlphaFoldDB" id="A0A7S4BC56"/>
<dbReference type="Gene3D" id="3.30.70.660">
    <property type="entry name" value="Pseudouridine synthase I, catalytic domain, C-terminal subdomain"/>
    <property type="match status" value="1"/>
</dbReference>
<evidence type="ECO:0000256" key="4">
    <source>
        <dbReference type="RuleBase" id="RU003792"/>
    </source>
</evidence>
<proteinExistence type="inferred from homology"/>
<dbReference type="GO" id="GO:0003723">
    <property type="term" value="F:RNA binding"/>
    <property type="evidence" value="ECO:0007669"/>
    <property type="project" value="InterPro"/>
</dbReference>
<dbReference type="HAMAP" id="MF_00171">
    <property type="entry name" value="TruA"/>
    <property type="match status" value="1"/>
</dbReference>
<dbReference type="EC" id="5.4.99.12" evidence="4"/>
<organism evidence="6">
    <name type="scientific">Chrysotila carterae</name>
    <name type="common">Marine alga</name>
    <name type="synonym">Syracosphaera carterae</name>
    <dbReference type="NCBI Taxonomy" id="13221"/>
    <lineage>
        <taxon>Eukaryota</taxon>
        <taxon>Haptista</taxon>
        <taxon>Haptophyta</taxon>
        <taxon>Prymnesiophyceae</taxon>
        <taxon>Isochrysidales</taxon>
        <taxon>Isochrysidaceae</taxon>
        <taxon>Chrysotila</taxon>
    </lineage>
</organism>
<evidence type="ECO:0000256" key="1">
    <source>
        <dbReference type="ARBA" id="ARBA00009375"/>
    </source>
</evidence>
<evidence type="ECO:0000259" key="5">
    <source>
        <dbReference type="Pfam" id="PF01416"/>
    </source>
</evidence>
<feature type="domain" description="Pseudouridine synthase I TruA alpha/beta" evidence="5">
    <location>
        <begin position="47"/>
        <end position="106"/>
    </location>
</feature>
<accession>A0A7S4BC56</accession>
<gene>
    <name evidence="6" type="ORF">PCAR00345_LOCUS13865</name>
</gene>
<dbReference type="Pfam" id="PF01416">
    <property type="entry name" value="PseudoU_synth_1"/>
    <property type="match status" value="2"/>
</dbReference>
<dbReference type="InterPro" id="IPR001406">
    <property type="entry name" value="PsdUridine_synth_TruA"/>
</dbReference>
<dbReference type="EMBL" id="HBIZ01021921">
    <property type="protein sequence ID" value="CAE0761253.1"/>
    <property type="molecule type" value="Transcribed_RNA"/>
</dbReference>
<dbReference type="CDD" id="cd02570">
    <property type="entry name" value="PseudoU_synth_EcTruA"/>
    <property type="match status" value="1"/>
</dbReference>